<organism evidence="3 4">
    <name type="scientific">Elsinoe batatas</name>
    <dbReference type="NCBI Taxonomy" id="2601811"/>
    <lineage>
        <taxon>Eukaryota</taxon>
        <taxon>Fungi</taxon>
        <taxon>Dikarya</taxon>
        <taxon>Ascomycota</taxon>
        <taxon>Pezizomycotina</taxon>
        <taxon>Dothideomycetes</taxon>
        <taxon>Dothideomycetidae</taxon>
        <taxon>Myriangiales</taxon>
        <taxon>Elsinoaceae</taxon>
        <taxon>Elsinoe</taxon>
    </lineage>
</organism>
<dbReference type="OrthoDB" id="3941340at2759"/>
<evidence type="ECO:0000313" key="4">
    <source>
        <dbReference type="Proteomes" id="UP000809789"/>
    </source>
</evidence>
<feature type="region of interest" description="Disordered" evidence="2">
    <location>
        <begin position="813"/>
        <end position="866"/>
    </location>
</feature>
<feature type="region of interest" description="Disordered" evidence="2">
    <location>
        <begin position="1239"/>
        <end position="1258"/>
    </location>
</feature>
<feature type="coiled-coil region" evidence="1">
    <location>
        <begin position="996"/>
        <end position="1030"/>
    </location>
</feature>
<feature type="compositionally biased region" description="Acidic residues" evidence="2">
    <location>
        <begin position="815"/>
        <end position="846"/>
    </location>
</feature>
<feature type="compositionally biased region" description="Polar residues" evidence="2">
    <location>
        <begin position="848"/>
        <end position="863"/>
    </location>
</feature>
<feature type="coiled-coil region" evidence="1">
    <location>
        <begin position="1337"/>
        <end position="1389"/>
    </location>
</feature>
<keyword evidence="1" id="KW-0175">Coiled coil</keyword>
<name>A0A8K0KUX9_9PEZI</name>
<feature type="compositionally biased region" description="Low complexity" evidence="2">
    <location>
        <begin position="404"/>
        <end position="422"/>
    </location>
</feature>
<evidence type="ECO:0000256" key="1">
    <source>
        <dbReference type="SAM" id="Coils"/>
    </source>
</evidence>
<accession>A0A8K0KUX9</accession>
<protein>
    <submittedName>
        <fullName evidence="3">Uncharacterized protein</fullName>
    </submittedName>
</protein>
<sequence>MTHIVYEDPWPRKSQASLQLACPLDGLVLAEVEESLARALLKHRSRSRTRQNATRISVPATVPFWFDADVTGTAITSGSIAYYNTLPPGGLNPISPCTLVLFPAYAVWVSNPAQPVVGTITQMVESDGNEYAIGKTCTQAIVDQIRANLSDPSIAFGVGGRYGGVFDQDCNFLAYFQGTRNMYTTTDTDKYQITNADGAWEKSTILQLDDGQPHTQLNLGYAIDIQWNSGPTRIRFSSRFTPEKYYTDAWSAALPQTGWILPALTNYFPELGTAIDQCQPVNYGTSPNTLTSANFMTNYVYATTGPTSLAPPEPTDQPGGIPQPPGPTPTTTLGPSSPPPKPSFPSTRPSREPVIVVPEPTFAVPQRSNTSPARETPALTSRPARPPPVLESPATRVEPVPVLPASDTPAPSPDPSRIISIINNLPKQTTSSGDGVSASEVGPSTPANAQPAPLLPAIIIGGTSTLLPGTTATISGHEISIQTFPPSSSGGSAAVPAPVAVIDSSTVALADLDKALATSLPELRSDGLIATTVPANDDESIPVVVIGGTRTLLPGSAPVTVSGKVISIPTLAAGSSPSEAAVVVDGVSIPVTELNEYLSTAAHELSDEMVATEIDPDETVGSMADWIMSALGKSGNGAVQTGGGQNGGRSSNGTGVSHCDQNRRHRRTVTVNTALQERQSSELSRELKYDGICLFATLFTYDSVLDTPNDYLRTELSSDMAHRRETLRPRERVLAANGELVTVVAREQGRRHLPAADTSYDIDDSDPFGTLFSEYDLEHEKTEREAKQEIITLYGRRDTQQRERLRIRRTLSDYNSDESDGSEVEFVSDEEDESEGESEIDEDLQIDNDVTISENEASPGSSHNDMDDCYRDDAETEVANISDATMETCSEHGDSHMATNALISHHEEVDSDVTDSFSTFRRYREAEAQINHRKMQVMEEEIRTLKENMSSQQAELEKLTAVIKHVKQDKRKQHDADANEIDRLKKFRRLEGMTFQEQMQSYNAQHKRDMRELKEEHAAAIRVVEEKAKALHFNMEQEHLEKTKGLMSGLATAQAERQKFKLRCRAKDKDFRNYKKQKERDAVEHLRVRQHLVQAEVVLCMLRSGNRSGERTFHSSPHHYQIKPHPQGLFFIMSQTSSSDLPLDYPFDDIVSDIEMPDSPIYESGSNEYTDWIAQLEFEQVDPKADEEAIALQAKDKEHDAVFDRQRVFYQEMIEERDEKIRQVSNELQLAQKAHAETVSTLSETEGEVGDATRAAEQQRVKQQRKVKKMRERIEELKAKNEKLSLDLEANTQAYDNEIAQMHRDEAHKLKIAFESEKNCLLGEHDYELAAKDEEHENNVEEIRLAHERDIEQLQAEHREEVESLASENRDLAKKNTRLRASKRNLQATLTFQRIKMRKERIKAGGTK</sequence>
<feature type="compositionally biased region" description="Pro residues" evidence="2">
    <location>
        <begin position="309"/>
        <end position="328"/>
    </location>
</feature>
<feature type="region of interest" description="Disordered" evidence="2">
    <location>
        <begin position="637"/>
        <end position="665"/>
    </location>
</feature>
<evidence type="ECO:0000256" key="2">
    <source>
        <dbReference type="SAM" id="MobiDB-lite"/>
    </source>
</evidence>
<gene>
    <name evidence="3" type="ORF">KVT40_008205</name>
</gene>
<keyword evidence="4" id="KW-1185">Reference proteome</keyword>
<reference evidence="3" key="1">
    <citation type="submission" date="2021-07" db="EMBL/GenBank/DDBJ databases">
        <title>Elsinoe batatas strain:CRI-CJ2 Genome sequencing and assembly.</title>
        <authorList>
            <person name="Huang L."/>
        </authorList>
    </citation>
    <scope>NUCLEOTIDE SEQUENCE</scope>
    <source>
        <strain evidence="3">CRI-CJ2</strain>
    </source>
</reference>
<feature type="compositionally biased region" description="Polar residues" evidence="2">
    <location>
        <begin position="423"/>
        <end position="434"/>
    </location>
</feature>
<dbReference type="EMBL" id="JAESVG020000010">
    <property type="protein sequence ID" value="KAG8623229.1"/>
    <property type="molecule type" value="Genomic_DNA"/>
</dbReference>
<proteinExistence type="predicted"/>
<feature type="region of interest" description="Disordered" evidence="2">
    <location>
        <begin position="305"/>
        <end position="446"/>
    </location>
</feature>
<evidence type="ECO:0000313" key="3">
    <source>
        <dbReference type="EMBL" id="KAG8623229.1"/>
    </source>
</evidence>
<dbReference type="Proteomes" id="UP000809789">
    <property type="component" value="Unassembled WGS sequence"/>
</dbReference>
<comment type="caution">
    <text evidence="3">The sequence shown here is derived from an EMBL/GenBank/DDBJ whole genome shotgun (WGS) entry which is preliminary data.</text>
</comment>
<feature type="coiled-coil region" evidence="1">
    <location>
        <begin position="928"/>
        <end position="969"/>
    </location>
</feature>